<reference evidence="5 6" key="1">
    <citation type="submission" date="2021-02" db="EMBL/GenBank/DDBJ databases">
        <title>Whole genome sequencing of Streptomyces actuosus VRA1.</title>
        <authorList>
            <person name="Sen G."/>
            <person name="Sen A."/>
        </authorList>
    </citation>
    <scope>NUCLEOTIDE SEQUENCE [LARGE SCALE GENOMIC DNA]</scope>
    <source>
        <strain evidence="5 6">VRA1</strain>
    </source>
</reference>
<accession>A0ABS2VQ31</accession>
<feature type="domain" description="LamG-like jellyroll fold" evidence="4">
    <location>
        <begin position="1038"/>
        <end position="1198"/>
    </location>
</feature>
<name>A0ABS2VQ31_STRAS</name>
<feature type="region of interest" description="Disordered" evidence="3">
    <location>
        <begin position="1"/>
        <end position="93"/>
    </location>
</feature>
<dbReference type="Proteomes" id="UP000788262">
    <property type="component" value="Unassembled WGS sequence"/>
</dbReference>
<evidence type="ECO:0000259" key="4">
    <source>
        <dbReference type="SMART" id="SM00560"/>
    </source>
</evidence>
<dbReference type="PANTHER" id="PTHR46943">
    <property type="entry name" value="PENTRAXIN-RELATED PROTEIN PTX3"/>
    <property type="match status" value="1"/>
</dbReference>
<proteinExistence type="predicted"/>
<keyword evidence="1" id="KW-0732">Signal</keyword>
<evidence type="ECO:0000313" key="5">
    <source>
        <dbReference type="EMBL" id="MBN0045196.1"/>
    </source>
</evidence>
<gene>
    <name evidence="5" type="ORF">JS756_13965</name>
</gene>
<evidence type="ECO:0000256" key="2">
    <source>
        <dbReference type="ARBA" id="ARBA00023157"/>
    </source>
</evidence>
<comment type="caution">
    <text evidence="5">The sequence shown here is derived from an EMBL/GenBank/DDBJ whole genome shotgun (WGS) entry which is preliminary data.</text>
</comment>
<keyword evidence="6" id="KW-1185">Reference proteome</keyword>
<dbReference type="EMBL" id="JAFFZS010000009">
    <property type="protein sequence ID" value="MBN0045196.1"/>
    <property type="molecule type" value="Genomic_DNA"/>
</dbReference>
<feature type="domain" description="LamG-like jellyroll fold" evidence="4">
    <location>
        <begin position="820"/>
        <end position="962"/>
    </location>
</feature>
<dbReference type="InterPro" id="IPR006558">
    <property type="entry name" value="LamG-like"/>
</dbReference>
<dbReference type="InterPro" id="IPR042837">
    <property type="entry name" value="PTX3"/>
</dbReference>
<sequence length="1207" mass="127333">MATLAFPVHQVSASPSESDPAPVSEDQRALTEAKQSGQRVEVTGKRSERSTVFANPDGHTFTLEESTAPVRVPAPDGGWQAPDATLEKRPDGSVAPKAAAVQMAFSGGGDKAPLARITDHGRSLELGWPGTLPAPTLDGTTASYAEVLPGVDLRVNTTPESFQPVFVVKTPEAAANKELKKLTFDLKAVNLNVREGASGSLAAVDDAGRTVFKAPPARMWDSAGEDAGPQTQLARTEAAGTGEAAPSDPSESAPSGSGVEPGQGDAVTRMDVDVTKDSLSVVPDAQMLSETDAADFPLFIDPAVAAGVSERTLLRSDGYTSYGWSNGSDNEGKGMGHCSSYGGYYCGPGYTQRLYFEFSPSQLSGKKVLDATFRATETWSFTCDAKWVDLVRTNNISSSTTWSSRPAELDWMVDRWVSAGRGSACDPSQPAAPIEFHDNPAESNENLTPTVQSFAAGNFARLTLELRAHDESDTAAWKRFRNDAILSVQYVSLPAKPSDLHVVDGGASACIRSASDPQIVSDVAPQLKATAHTMPGGATGQENLRVYFDLDELHSDGTWVDTTPPGGVSAYPTTGFRKDGQAISMTWSGLAVGTLYRYHAWTWSYYDDQSNHLSSAASDGFCYFKVDPPAPKAPKITINSVYTDCDKDCTAHGGPGVPGEFVFAPGDGDVDIKAYQYKLSAADGTWSDDDWSSELPGLTVSRSIPPTRSGANVLSVRAKDDSKWGALATIEFNVAEGPGPVGLWHFDEATGAALDAETTDGEDNATLHGGASRDDRGRLGEITRDAQNNIMEESHLDKGMALDGTTGYAATDGQVVDTSDSYTVSAWARLDRLPSDNRTVLGQDGTFYSGFYLSYQGSVGTWTLRTSPKDDGSGNITDQVVVAKQPATAGVWTHLAAVYDKPANEIRLYVNGKLQGSHTAAPSWKAQGPLQIGRVLWAGAYYDYFPGSIDEVAVWQSALTSDQIAEGAQQAINGKFNAVELVGAWSADGGTGSGIGDTSGYGRPLTLAGGAAQDGEAITLDGVDDAATASGPVVDDTGSFSVTALASVNGADLLSKPTGYTGQVVGQQAADGSSWGIWYKKTGTKPEIDPETFEEKTVPLGRWYFGRLNADGTFSAVGTPESEVTDAMVRLTGVFDAQDGTIRLYQGKSSDEDPKAFTATVGSGDLAVGKGFTGGSWQHYLTGRVAEVRLWAGAMETAEQVGEAVGT</sequence>
<organism evidence="5 6">
    <name type="scientific">Streptomyces actuosus</name>
    <dbReference type="NCBI Taxonomy" id="1885"/>
    <lineage>
        <taxon>Bacteria</taxon>
        <taxon>Bacillati</taxon>
        <taxon>Actinomycetota</taxon>
        <taxon>Actinomycetes</taxon>
        <taxon>Kitasatosporales</taxon>
        <taxon>Streptomycetaceae</taxon>
        <taxon>Streptomyces</taxon>
    </lineage>
</organism>
<feature type="compositionally biased region" description="Low complexity" evidence="3">
    <location>
        <begin position="236"/>
        <end position="258"/>
    </location>
</feature>
<dbReference type="SUPFAM" id="SSF49899">
    <property type="entry name" value="Concanavalin A-like lectins/glucanases"/>
    <property type="match status" value="2"/>
</dbReference>
<dbReference type="PANTHER" id="PTHR46943:SF1">
    <property type="entry name" value="PENTRAXIN-RELATED PROTEIN PTX3"/>
    <property type="match status" value="1"/>
</dbReference>
<dbReference type="SMART" id="SM00560">
    <property type="entry name" value="LamGL"/>
    <property type="match status" value="2"/>
</dbReference>
<evidence type="ECO:0000256" key="3">
    <source>
        <dbReference type="SAM" id="MobiDB-lite"/>
    </source>
</evidence>
<dbReference type="InterPro" id="IPR013320">
    <property type="entry name" value="ConA-like_dom_sf"/>
</dbReference>
<evidence type="ECO:0000313" key="6">
    <source>
        <dbReference type="Proteomes" id="UP000788262"/>
    </source>
</evidence>
<dbReference type="Pfam" id="PF13385">
    <property type="entry name" value="Laminin_G_3"/>
    <property type="match status" value="1"/>
</dbReference>
<feature type="region of interest" description="Disordered" evidence="3">
    <location>
        <begin position="757"/>
        <end position="777"/>
    </location>
</feature>
<evidence type="ECO:0000256" key="1">
    <source>
        <dbReference type="ARBA" id="ARBA00022729"/>
    </source>
</evidence>
<protein>
    <submittedName>
        <fullName evidence="5">Laminin G domain-containing protein</fullName>
    </submittedName>
</protein>
<feature type="region of interest" description="Disordered" evidence="3">
    <location>
        <begin position="219"/>
        <end position="265"/>
    </location>
</feature>
<dbReference type="Gene3D" id="2.60.120.200">
    <property type="match status" value="2"/>
</dbReference>
<keyword evidence="2" id="KW-1015">Disulfide bond</keyword>